<reference evidence="8 9" key="1">
    <citation type="submission" date="2018-02" db="EMBL/GenBank/DDBJ databases">
        <title>Comparative genomes isolates from brazilian mangrove.</title>
        <authorList>
            <person name="Araujo J.E."/>
            <person name="Taketani R.G."/>
            <person name="Silva M.C.P."/>
            <person name="Loureco M.V."/>
            <person name="Andreote F.D."/>
        </authorList>
    </citation>
    <scope>NUCLEOTIDE SEQUENCE [LARGE SCALE GENOMIC DNA]</scope>
    <source>
        <strain evidence="8 9">NAP PRIS-MGV</strain>
    </source>
</reference>
<keyword evidence="4" id="KW-0067">ATP-binding</keyword>
<feature type="domain" description="ABC transporter" evidence="7">
    <location>
        <begin position="2"/>
        <end position="247"/>
    </location>
</feature>
<dbReference type="PANTHER" id="PTHR43166:SF6">
    <property type="entry name" value="PHOSPHONATES IMPORT ATP-BINDING PROTEIN PHNC"/>
    <property type="match status" value="1"/>
</dbReference>
<dbReference type="PANTHER" id="PTHR43166">
    <property type="entry name" value="AMINO ACID IMPORT ATP-BINDING PROTEIN"/>
    <property type="match status" value="1"/>
</dbReference>
<sequence>MLSLNSVSKSFSDRKETVRAVQNVSLEIERGEFCVMLGHSGAGKSTLLKLISGQIDLDEGQITIDGQPLSRRNRRQLQHRIGMVHQHFELVERLSCLDNVMLGCLPWVPWRRSVLRNWNRLERAAACHWLQRVGLEPGHASRPAGQISGGQQQRVAIARALIRRPSLILADEPVASLDPQTGRSILTLLRDAAHQVNIAVLCNLHQPEMAQEFADRIIELSHGKLQFDGTPAAWSCHARGVGGAPVANDTISRKGRPHFGEQAFPPSCEQAKR</sequence>
<dbReference type="InterPro" id="IPR012693">
    <property type="entry name" value="ABC_transpr_PhnC"/>
</dbReference>
<dbReference type="InterPro" id="IPR050086">
    <property type="entry name" value="MetN_ABC_transporter-like"/>
</dbReference>
<dbReference type="Gene3D" id="3.40.50.300">
    <property type="entry name" value="P-loop containing nucleotide triphosphate hydrolases"/>
    <property type="match status" value="1"/>
</dbReference>
<keyword evidence="3" id="KW-0547">Nucleotide-binding</keyword>
<keyword evidence="5" id="KW-1278">Translocase</keyword>
<organism evidence="8 9">
    <name type="scientific">Blastopirellula marina</name>
    <dbReference type="NCBI Taxonomy" id="124"/>
    <lineage>
        <taxon>Bacteria</taxon>
        <taxon>Pseudomonadati</taxon>
        <taxon>Planctomycetota</taxon>
        <taxon>Planctomycetia</taxon>
        <taxon>Pirellulales</taxon>
        <taxon>Pirellulaceae</taxon>
        <taxon>Blastopirellula</taxon>
    </lineage>
</organism>
<dbReference type="InterPro" id="IPR003439">
    <property type="entry name" value="ABC_transporter-like_ATP-bd"/>
</dbReference>
<dbReference type="PROSITE" id="PS50893">
    <property type="entry name" value="ABC_TRANSPORTER_2"/>
    <property type="match status" value="1"/>
</dbReference>
<keyword evidence="1" id="KW-0813">Transport</keyword>
<dbReference type="Proteomes" id="UP000239388">
    <property type="component" value="Unassembled WGS sequence"/>
</dbReference>
<evidence type="ECO:0000259" key="7">
    <source>
        <dbReference type="PROSITE" id="PS50893"/>
    </source>
</evidence>
<keyword evidence="6" id="KW-0472">Membrane</keyword>
<dbReference type="CDD" id="cd03256">
    <property type="entry name" value="ABC_PhnC_transporter"/>
    <property type="match status" value="1"/>
</dbReference>
<evidence type="ECO:0000313" key="9">
    <source>
        <dbReference type="Proteomes" id="UP000239388"/>
    </source>
</evidence>
<dbReference type="GO" id="GO:0016020">
    <property type="term" value="C:membrane"/>
    <property type="evidence" value="ECO:0007669"/>
    <property type="project" value="InterPro"/>
</dbReference>
<dbReference type="GO" id="GO:0016887">
    <property type="term" value="F:ATP hydrolysis activity"/>
    <property type="evidence" value="ECO:0007669"/>
    <property type="project" value="InterPro"/>
</dbReference>
<dbReference type="GO" id="GO:0005524">
    <property type="term" value="F:ATP binding"/>
    <property type="evidence" value="ECO:0007669"/>
    <property type="project" value="UniProtKB-KW"/>
</dbReference>
<dbReference type="AlphaFoldDB" id="A0A2S8GEY7"/>
<protein>
    <submittedName>
        <fullName evidence="8">Phosphonate ABC transporter</fullName>
    </submittedName>
</protein>
<keyword evidence="2" id="KW-1003">Cell membrane</keyword>
<proteinExistence type="predicted"/>
<dbReference type="PROSITE" id="PS00211">
    <property type="entry name" value="ABC_TRANSPORTER_1"/>
    <property type="match status" value="1"/>
</dbReference>
<dbReference type="SUPFAM" id="SSF52540">
    <property type="entry name" value="P-loop containing nucleoside triphosphate hydrolases"/>
    <property type="match status" value="1"/>
</dbReference>
<dbReference type="Pfam" id="PF00005">
    <property type="entry name" value="ABC_tran"/>
    <property type="match status" value="1"/>
</dbReference>
<comment type="caution">
    <text evidence="8">The sequence shown here is derived from an EMBL/GenBank/DDBJ whole genome shotgun (WGS) entry which is preliminary data.</text>
</comment>
<evidence type="ECO:0000256" key="4">
    <source>
        <dbReference type="ARBA" id="ARBA00022840"/>
    </source>
</evidence>
<dbReference type="GO" id="GO:0015416">
    <property type="term" value="F:ABC-type phosphonate transporter activity"/>
    <property type="evidence" value="ECO:0007669"/>
    <property type="project" value="InterPro"/>
</dbReference>
<evidence type="ECO:0000256" key="3">
    <source>
        <dbReference type="ARBA" id="ARBA00022741"/>
    </source>
</evidence>
<dbReference type="EMBL" id="PUIB01000002">
    <property type="protein sequence ID" value="PQO42821.1"/>
    <property type="molecule type" value="Genomic_DNA"/>
</dbReference>
<name>A0A2S8GEY7_9BACT</name>
<dbReference type="InterPro" id="IPR017871">
    <property type="entry name" value="ABC_transporter-like_CS"/>
</dbReference>
<evidence type="ECO:0000256" key="1">
    <source>
        <dbReference type="ARBA" id="ARBA00022448"/>
    </source>
</evidence>
<gene>
    <name evidence="8" type="ORF">C5Y98_01315</name>
</gene>
<evidence type="ECO:0000256" key="2">
    <source>
        <dbReference type="ARBA" id="ARBA00022475"/>
    </source>
</evidence>
<evidence type="ECO:0000313" key="8">
    <source>
        <dbReference type="EMBL" id="PQO42821.1"/>
    </source>
</evidence>
<accession>A0A2S8GEY7</accession>
<dbReference type="SMART" id="SM00382">
    <property type="entry name" value="AAA"/>
    <property type="match status" value="1"/>
</dbReference>
<dbReference type="InterPro" id="IPR027417">
    <property type="entry name" value="P-loop_NTPase"/>
</dbReference>
<dbReference type="InterPro" id="IPR003593">
    <property type="entry name" value="AAA+_ATPase"/>
</dbReference>
<evidence type="ECO:0000256" key="6">
    <source>
        <dbReference type="ARBA" id="ARBA00023136"/>
    </source>
</evidence>
<evidence type="ECO:0000256" key="5">
    <source>
        <dbReference type="ARBA" id="ARBA00022967"/>
    </source>
</evidence>